<dbReference type="InterPro" id="IPR025178">
    <property type="entry name" value="Lnb_N"/>
</dbReference>
<protein>
    <submittedName>
        <fullName evidence="4">Uncharacterized protein</fullName>
    </submittedName>
</protein>
<feature type="domain" description="Lnb-like transmembrane" evidence="3">
    <location>
        <begin position="256"/>
        <end position="391"/>
    </location>
</feature>
<feature type="transmembrane region" description="Helical" evidence="1">
    <location>
        <begin position="323"/>
        <end position="339"/>
    </location>
</feature>
<name>A0A238VC61_9FLAO</name>
<keyword evidence="1" id="KW-1133">Transmembrane helix</keyword>
<proteinExistence type="predicted"/>
<dbReference type="OrthoDB" id="319167at2"/>
<keyword evidence="5" id="KW-1185">Reference proteome</keyword>
<feature type="domain" description="Lnb N-terminal periplasmic" evidence="2">
    <location>
        <begin position="32"/>
        <end position="171"/>
    </location>
</feature>
<evidence type="ECO:0000313" key="5">
    <source>
        <dbReference type="Proteomes" id="UP000198384"/>
    </source>
</evidence>
<dbReference type="AlphaFoldDB" id="A0A238VC61"/>
<organism evidence="4 5">
    <name type="scientific">Lutibacter agarilyticus</name>
    <dbReference type="NCBI Taxonomy" id="1109740"/>
    <lineage>
        <taxon>Bacteria</taxon>
        <taxon>Pseudomonadati</taxon>
        <taxon>Bacteroidota</taxon>
        <taxon>Flavobacteriia</taxon>
        <taxon>Flavobacteriales</taxon>
        <taxon>Flavobacteriaceae</taxon>
        <taxon>Lutibacter</taxon>
    </lineage>
</organism>
<accession>A0A238VC61</accession>
<feature type="transmembrane region" description="Helical" evidence="1">
    <location>
        <begin position="260"/>
        <end position="279"/>
    </location>
</feature>
<dbReference type="Proteomes" id="UP000198384">
    <property type="component" value="Unassembled WGS sequence"/>
</dbReference>
<dbReference type="EMBL" id="FZNT01000001">
    <property type="protein sequence ID" value="SNR31637.1"/>
    <property type="molecule type" value="Genomic_DNA"/>
</dbReference>
<sequence length="396" mass="46026">MIISDNMRHYFYIFCLVIFSCFQLNAQQQLTEKASISVVTCGPGAELYTAFGHSAFRVFDPTLGIDKIYNYGTFDFNAPNFYGNFAKGNLTYFLSTADFVRFLRMYQYENRWVKLQLLNLSSEEVQAIYEFLEENAKVENRNYQYDFFYDNCSTKIEAVIQTVLNDKVHFSNNHITTHKSHRDLINDYTKQFKWGKFGIDLALGAVIDDEAAKNDYKFLPDYIFKAFEKATIQKGATMEPLVAKEISILEEKPIEKKTEILTPLNLILLISLGIIFITYKNQQQQKRSKLLDVGLFLFTGIIGVTVLLLWFATTHTATYQNLNFLWAFAPNLIVAFYLLKTKPPTWICYYFILLLLLLLIMVVCWLLKIQVFNYALSPLIVALAIRYVYLIKSLKY</sequence>
<keyword evidence="1" id="KW-0472">Membrane</keyword>
<feature type="transmembrane region" description="Helical" evidence="1">
    <location>
        <begin position="291"/>
        <end position="311"/>
    </location>
</feature>
<keyword evidence="1" id="KW-0812">Transmembrane</keyword>
<dbReference type="RefSeq" id="WP_089379836.1">
    <property type="nucleotide sequence ID" value="NZ_FZNT01000001.1"/>
</dbReference>
<feature type="transmembrane region" description="Helical" evidence="1">
    <location>
        <begin position="346"/>
        <end position="368"/>
    </location>
</feature>
<dbReference type="Pfam" id="PF25221">
    <property type="entry name" value="5TMH_Lnb"/>
    <property type="match status" value="1"/>
</dbReference>
<reference evidence="4 5" key="1">
    <citation type="submission" date="2017-06" db="EMBL/GenBank/DDBJ databases">
        <authorList>
            <person name="Kim H.J."/>
            <person name="Triplett B.A."/>
        </authorList>
    </citation>
    <scope>NUCLEOTIDE SEQUENCE [LARGE SCALE GENOMIC DNA]</scope>
    <source>
        <strain evidence="4 5">DSM 29150</strain>
    </source>
</reference>
<evidence type="ECO:0000313" key="4">
    <source>
        <dbReference type="EMBL" id="SNR31637.1"/>
    </source>
</evidence>
<evidence type="ECO:0000259" key="3">
    <source>
        <dbReference type="Pfam" id="PF25221"/>
    </source>
</evidence>
<gene>
    <name evidence="4" type="ORF">SAMN06265371_101166</name>
</gene>
<evidence type="ECO:0000259" key="2">
    <source>
        <dbReference type="Pfam" id="PF13387"/>
    </source>
</evidence>
<dbReference type="Pfam" id="PF13387">
    <property type="entry name" value="Lnb_N"/>
    <property type="match status" value="1"/>
</dbReference>
<feature type="transmembrane region" description="Helical" evidence="1">
    <location>
        <begin position="374"/>
        <end position="391"/>
    </location>
</feature>
<evidence type="ECO:0000256" key="1">
    <source>
        <dbReference type="SAM" id="Phobius"/>
    </source>
</evidence>
<dbReference type="InterPro" id="IPR057436">
    <property type="entry name" value="5TMH_Lnb"/>
</dbReference>